<feature type="compositionally biased region" description="Low complexity" evidence="1">
    <location>
        <begin position="260"/>
        <end position="269"/>
    </location>
</feature>
<feature type="compositionally biased region" description="Gly residues" evidence="1">
    <location>
        <begin position="250"/>
        <end position="259"/>
    </location>
</feature>
<reference evidence="2" key="1">
    <citation type="journal article" date="2021" name="Proc. Natl. Acad. Sci. U.S.A.">
        <title>Three genomes in the algal genus Volvox reveal the fate of a haploid sex-determining region after a transition to homothallism.</title>
        <authorList>
            <person name="Yamamoto K."/>
            <person name="Hamaji T."/>
            <person name="Kawai-Toyooka H."/>
            <person name="Matsuzaki R."/>
            <person name="Takahashi F."/>
            <person name="Nishimura Y."/>
            <person name="Kawachi M."/>
            <person name="Noguchi H."/>
            <person name="Minakuchi Y."/>
            <person name="Umen J.G."/>
            <person name="Toyoda A."/>
            <person name="Nozaki H."/>
        </authorList>
    </citation>
    <scope>NUCLEOTIDE SEQUENCE</scope>
    <source>
        <strain evidence="2">NIES-3785</strain>
    </source>
</reference>
<dbReference type="Gene3D" id="3.40.50.12370">
    <property type="match status" value="1"/>
</dbReference>
<organism evidence="2 3">
    <name type="scientific">Volvox reticuliferus</name>
    <dbReference type="NCBI Taxonomy" id="1737510"/>
    <lineage>
        <taxon>Eukaryota</taxon>
        <taxon>Viridiplantae</taxon>
        <taxon>Chlorophyta</taxon>
        <taxon>core chlorophytes</taxon>
        <taxon>Chlorophyceae</taxon>
        <taxon>CS clade</taxon>
        <taxon>Chlamydomonadales</taxon>
        <taxon>Volvocaceae</taxon>
        <taxon>Volvox</taxon>
    </lineage>
</organism>
<sequence>MVARAQSWAGPSPVQPLANNGGGSVGNARGIGHDNMPLSSSGMSPGAVLPAPPALPSPVARNPRNRRETGSVLTGSASTVSLPQGVPQRPPITRSPTATGDGCISAAAATAAVPPRNTRRAGSVTRSGSAASSGGGAGTRRRPARVGGSATGEPGCSPLRSVSPYAERLGNTATRRSLRSSSTIRRMVRDGSSDKLFMRYQEEAAALERPLRMMHLFANRANARWVEDLAGGAQPAVPGSSSANALTALNGGGGGGSNSGNGNSAAAPLGPGWETPHVYDGLRFSAAVGAAQASVFRAEVATMLRAGRMAVQLLAGDECIVLGDGQTQPLWSADPWDLIATSFPAKAAAADRVRHVHLGPRLLMALVMAVEALAGPEAVAKLVVVLHINDSQQAEVVRELRFRRFCGLRPDNLVLVVEQRRPGYYWNPEQTVFVSENSATPASIGSGYAIMQLMWPEEALRVPPEEVKMTAAAEAPSWAKVSGATAAAAAAAAAAEPPPLVPLGTSVLDHLSRRGVEWLLTRRLRDISLYNPDLTLDSEILSYMLYLHDHLGANMAVQVAMVDSLTAARAAQTGIVLAPPRPRRATSTGSGPAAGTVTAPPSRLATSVSPRRAGTFAPGNGGSGSSVGGLPLRAGSDVAPASQPEGGIPGGGLHPHFVVDIKNSDTLTPRAIQMLTDMRTRSKGKLAVSTRRYLWRLDVLQSLVQRASIFHPCLEVADELVYLTFDMADLTAATEFGARCAAVSGGPRPVRCLNSPADLEELFGAIMAQDTHAPFRRLAANVNPVYGPARGATNNRSPPRANLHPAVTGAATPAAATATVGAAEAAAATAAAANSDYAAQPQHTAAVGYAGPPSDLRTLNPGQCIVMLVADNESTSMAVQLLMALVKPGRDRVVLVTVVPSILQEANGRMLLRKHEMSMMKTMVDVTTELLTKGTSGSLIEQLESFIDEIDPQLVVMGSQVLSNASTFGGPSFGQSPLSSSPGGTGVGVSGIASPGVAAAVYSSGSSLSNVSQGAVLGSVAVSLLRSSTRPMLIVKANAKYASVVWDKDKLRVVLEVHHSSRSLLRYVCSKLISPLRHDKVFLMRGGNKDPSQHETMTSRRLLESFSDIATQLKVGVVKRALEESFEAGAIKWADHDKAHIIAVHAAAGRGLSNTTLHILRTARSAVLVYKSNEQHQ</sequence>
<dbReference type="AlphaFoldDB" id="A0A8J4GF73"/>
<dbReference type="Proteomes" id="UP000722791">
    <property type="component" value="Unassembled WGS sequence"/>
</dbReference>
<evidence type="ECO:0000256" key="1">
    <source>
        <dbReference type="SAM" id="MobiDB-lite"/>
    </source>
</evidence>
<accession>A0A8J4GF73</accession>
<proteinExistence type="predicted"/>
<feature type="region of interest" description="Disordered" evidence="1">
    <location>
        <begin position="580"/>
        <end position="631"/>
    </location>
</feature>
<name>A0A8J4GF73_9CHLO</name>
<feature type="region of interest" description="Disordered" evidence="1">
    <location>
        <begin position="1"/>
        <end position="186"/>
    </location>
</feature>
<dbReference type="EMBL" id="BNCQ01000021">
    <property type="protein sequence ID" value="GIM06451.1"/>
    <property type="molecule type" value="Genomic_DNA"/>
</dbReference>
<feature type="region of interest" description="Disordered" evidence="1">
    <location>
        <begin position="248"/>
        <end position="269"/>
    </location>
</feature>
<protein>
    <submittedName>
        <fullName evidence="2">Uncharacterized protein</fullName>
    </submittedName>
</protein>
<feature type="compositionally biased region" description="Polar residues" evidence="1">
    <location>
        <begin position="71"/>
        <end position="82"/>
    </location>
</feature>
<gene>
    <name evidence="2" type="ORF">Vretimale_10768</name>
</gene>
<feature type="compositionally biased region" description="Low complexity" evidence="1">
    <location>
        <begin position="172"/>
        <end position="185"/>
    </location>
</feature>
<evidence type="ECO:0000313" key="3">
    <source>
        <dbReference type="Proteomes" id="UP000722791"/>
    </source>
</evidence>
<feature type="compositionally biased region" description="Low complexity" evidence="1">
    <location>
        <begin position="106"/>
        <end position="132"/>
    </location>
</feature>
<comment type="caution">
    <text evidence="2">The sequence shown here is derived from an EMBL/GenBank/DDBJ whole genome shotgun (WGS) entry which is preliminary data.</text>
</comment>
<evidence type="ECO:0000313" key="2">
    <source>
        <dbReference type="EMBL" id="GIM06451.1"/>
    </source>
</evidence>